<dbReference type="EMBL" id="NBYY01000003">
    <property type="protein sequence ID" value="PCS24171.1"/>
    <property type="molecule type" value="Genomic_DNA"/>
</dbReference>
<dbReference type="Proteomes" id="UP000219020">
    <property type="component" value="Unassembled WGS sequence"/>
</dbReference>
<accession>A0A2A5T7N0</accession>
<keyword evidence="2" id="KW-1185">Reference proteome</keyword>
<proteinExistence type="predicted"/>
<dbReference type="AlphaFoldDB" id="A0A2A5T7N0"/>
<protein>
    <submittedName>
        <fullName evidence="1">Mobile element protein</fullName>
    </submittedName>
</protein>
<organism evidence="1 2">
    <name type="scientific">Candidatus Enterovibrio escicola</name>
    <dbReference type="NCBI Taxonomy" id="1927127"/>
    <lineage>
        <taxon>Bacteria</taxon>
        <taxon>Pseudomonadati</taxon>
        <taxon>Pseudomonadota</taxon>
        <taxon>Gammaproteobacteria</taxon>
        <taxon>Vibrionales</taxon>
        <taxon>Vibrionaceae</taxon>
        <taxon>Enterovibrio</taxon>
    </lineage>
</organism>
<gene>
    <name evidence="1" type="ORF">BTN49_0165</name>
</gene>
<sequence>MTVNVDDRKPVSEIVDELWGVYIAGPLEWEFADKGVTLMTGVKKI</sequence>
<comment type="caution">
    <text evidence="1">The sequence shown here is derived from an EMBL/GenBank/DDBJ whole genome shotgun (WGS) entry which is preliminary data.</text>
</comment>
<evidence type="ECO:0000313" key="1">
    <source>
        <dbReference type="EMBL" id="PCS24171.1"/>
    </source>
</evidence>
<reference evidence="2" key="1">
    <citation type="submission" date="2017-04" db="EMBL/GenBank/DDBJ databases">
        <title>Genome evolution of the luminous symbionts of deep sea anglerfish.</title>
        <authorList>
            <person name="Hendry T.A."/>
        </authorList>
    </citation>
    <scope>NUCLEOTIDE SEQUENCE [LARGE SCALE GENOMIC DNA]</scope>
</reference>
<name>A0A2A5T7N0_9GAMM</name>
<evidence type="ECO:0000313" key="2">
    <source>
        <dbReference type="Proteomes" id="UP000219020"/>
    </source>
</evidence>